<dbReference type="GO" id="GO:0005524">
    <property type="term" value="F:ATP binding"/>
    <property type="evidence" value="ECO:0007669"/>
    <property type="project" value="UniProtKB-UniRule"/>
</dbReference>
<sequence>MNRRKVEGIIWFVAGFILILLLANKSKMLSDNVGENIFSLILSGITLFFGKMTWFIAIVSMLYGIILFFYEKIGINITQGKVVALTGLFLSWGMILIRGSVVHGKTLSGNFTEAGRQLLEIGFNRESGGILGALLSMPFFKVLHFQWMFFILLILALLFVAWLVRDLIELGYEVLKEIIKYYKSDDYKEKKRKLAAKKYAENLKRTDYKRYQKEMLKAKIIQSRNEKLSFEIAKKPKKNFLQKTEVYSKGELAEKEKEWIEIFEEKEKGNFIKDENARREKIKEKRKKEDTLDAVVKPLESVKKTEILEKSEDNGENTLNTEKEKVPEDKKEIKKEKELEIENENENNKKETKLEIVTPLKRAEINSVNADPNFQQFPKLEAFENGDGKEKGLEEELRKVNAMFDNNQGYDDVVKKSIAEIFKSKPMDVEKKKEIEENIRENVNHLENVLKEFGVDAKVVNYEYGPTITRYEIIIPKGVKVSKVTGLSDDIAMNLAAESIRIEAPIPGKNTIGIETPNKIKEPVHFSNIIKNKELDTGELKVILGKDIVGRDKFIDIVKMPHLLIAGQTGSGKSVCVNTLISTLISKKSDKEVKFIMVDPKMVELMPYNDIPHLLVPVIIDPQQAAIALKWAVNEMENRYKKLMENGVRNIKGYNSLSFVEKMPYIVIIIDELADLMMVASGSVEESIARIAQKARAVGIHLVVATQRPSTDVITGMIKANLPSRISFALRSQIDSRTILDSAGAEKLLGQGDMLLLANGSSKLERIQGAYISDEEVKNLTDTLKSTKKVKYKNEILKEPEEEIEDNTDPYFENAINIIRQENKVSISLLQRKLKVGFNRASRIYDQLKEHGIISYDDQIIVDNIDEND</sequence>
<dbReference type="InterPro" id="IPR002543">
    <property type="entry name" value="FtsK_dom"/>
</dbReference>
<dbReference type="Pfam" id="PF09397">
    <property type="entry name" value="FtsK_gamma"/>
    <property type="match status" value="1"/>
</dbReference>
<dbReference type="SMART" id="SM00843">
    <property type="entry name" value="Ftsk_gamma"/>
    <property type="match status" value="1"/>
</dbReference>
<evidence type="ECO:0000313" key="9">
    <source>
        <dbReference type="EMBL" id="ERK53754.1"/>
    </source>
</evidence>
<dbReference type="Pfam" id="PF01580">
    <property type="entry name" value="FtsK_SpoIIIE"/>
    <property type="match status" value="1"/>
</dbReference>
<name>U2QC73_LEPWF</name>
<feature type="binding site" evidence="5">
    <location>
        <begin position="567"/>
        <end position="574"/>
    </location>
    <ligand>
        <name>ATP</name>
        <dbReference type="ChEBI" id="CHEBI:30616"/>
    </ligand>
</feature>
<protein>
    <submittedName>
        <fullName evidence="9">FtsK/SpoIIIE family protein</fullName>
    </submittedName>
</protein>
<dbReference type="InterPro" id="IPR036388">
    <property type="entry name" value="WH-like_DNA-bd_sf"/>
</dbReference>
<dbReference type="InterPro" id="IPR018541">
    <property type="entry name" value="Ftsk_gamma"/>
</dbReference>
<evidence type="ECO:0000313" key="10">
    <source>
        <dbReference type="Proteomes" id="UP000016626"/>
    </source>
</evidence>
<dbReference type="EMBL" id="AWVM01000018">
    <property type="protein sequence ID" value="ERK53754.1"/>
    <property type="molecule type" value="Genomic_DNA"/>
</dbReference>
<dbReference type="AlphaFoldDB" id="U2QC73"/>
<evidence type="ECO:0000256" key="6">
    <source>
        <dbReference type="SAM" id="MobiDB-lite"/>
    </source>
</evidence>
<dbReference type="PANTHER" id="PTHR22683:SF41">
    <property type="entry name" value="DNA TRANSLOCASE FTSK"/>
    <property type="match status" value="1"/>
</dbReference>
<feature type="region of interest" description="Disordered" evidence="6">
    <location>
        <begin position="307"/>
        <end position="332"/>
    </location>
</feature>
<comment type="caution">
    <text evidence="9">The sequence shown here is derived from an EMBL/GenBank/DDBJ whole genome shotgun (WGS) entry which is preliminary data.</text>
</comment>
<dbReference type="PROSITE" id="PS50901">
    <property type="entry name" value="FTSK"/>
    <property type="match status" value="1"/>
</dbReference>
<organism evidence="9 10">
    <name type="scientific">Leptotrichia wadei (strain F0279)</name>
    <dbReference type="NCBI Taxonomy" id="888055"/>
    <lineage>
        <taxon>Bacteria</taxon>
        <taxon>Fusobacteriati</taxon>
        <taxon>Fusobacteriota</taxon>
        <taxon>Fusobacteriia</taxon>
        <taxon>Fusobacteriales</taxon>
        <taxon>Leptotrichiaceae</taxon>
        <taxon>Leptotrichia</taxon>
    </lineage>
</organism>
<dbReference type="InterPro" id="IPR036390">
    <property type="entry name" value="WH_DNA-bd_sf"/>
</dbReference>
<dbReference type="eggNOG" id="COG1674">
    <property type="taxonomic scope" value="Bacteria"/>
</dbReference>
<dbReference type="SUPFAM" id="SSF52540">
    <property type="entry name" value="P-loop containing nucleoside triphosphate hydrolases"/>
    <property type="match status" value="1"/>
</dbReference>
<dbReference type="HOGENOM" id="CLU_001981_9_8_0"/>
<keyword evidence="7" id="KW-1133">Transmembrane helix</keyword>
<evidence type="ECO:0000256" key="7">
    <source>
        <dbReference type="SAM" id="Phobius"/>
    </source>
</evidence>
<dbReference type="Gene3D" id="1.10.10.10">
    <property type="entry name" value="Winged helix-like DNA-binding domain superfamily/Winged helix DNA-binding domain"/>
    <property type="match status" value="1"/>
</dbReference>
<keyword evidence="7" id="KW-0812">Transmembrane</keyword>
<dbReference type="RefSeq" id="WP_021745839.1">
    <property type="nucleotide sequence ID" value="NZ_KI271382.1"/>
</dbReference>
<dbReference type="Pfam" id="PF17854">
    <property type="entry name" value="FtsK_alpha"/>
    <property type="match status" value="1"/>
</dbReference>
<evidence type="ECO:0000256" key="3">
    <source>
        <dbReference type="ARBA" id="ARBA00022840"/>
    </source>
</evidence>
<comment type="similarity">
    <text evidence="1">Belongs to the FtsK/SpoIIIE/SftA family.</text>
</comment>
<dbReference type="Gene3D" id="3.30.980.40">
    <property type="match status" value="1"/>
</dbReference>
<feature type="transmembrane region" description="Helical" evidence="7">
    <location>
        <begin position="9"/>
        <end position="25"/>
    </location>
</feature>
<dbReference type="Proteomes" id="UP000016626">
    <property type="component" value="Unassembled WGS sequence"/>
</dbReference>
<dbReference type="SUPFAM" id="SSF46785">
    <property type="entry name" value="Winged helix' DNA-binding domain"/>
    <property type="match status" value="1"/>
</dbReference>
<dbReference type="InterPro" id="IPR041027">
    <property type="entry name" value="FtsK_alpha"/>
</dbReference>
<feature type="transmembrane region" description="Helical" evidence="7">
    <location>
        <begin position="37"/>
        <end position="70"/>
    </location>
</feature>
<keyword evidence="3 5" id="KW-0067">ATP-binding</keyword>
<feature type="transmembrane region" description="Helical" evidence="7">
    <location>
        <begin position="82"/>
        <end position="101"/>
    </location>
</feature>
<feature type="domain" description="FtsK" evidence="8">
    <location>
        <begin position="550"/>
        <end position="737"/>
    </location>
</feature>
<dbReference type="SMART" id="SM00382">
    <property type="entry name" value="AAA"/>
    <property type="match status" value="1"/>
</dbReference>
<evidence type="ECO:0000256" key="4">
    <source>
        <dbReference type="ARBA" id="ARBA00023125"/>
    </source>
</evidence>
<dbReference type="Gene3D" id="3.40.50.300">
    <property type="entry name" value="P-loop containing nucleotide triphosphate hydrolases"/>
    <property type="match status" value="1"/>
</dbReference>
<dbReference type="GO" id="GO:0003677">
    <property type="term" value="F:DNA binding"/>
    <property type="evidence" value="ECO:0007669"/>
    <property type="project" value="UniProtKB-KW"/>
</dbReference>
<dbReference type="InterPro" id="IPR003593">
    <property type="entry name" value="AAA+_ATPase"/>
</dbReference>
<reference evidence="9 10" key="1">
    <citation type="submission" date="2013-06" db="EMBL/GenBank/DDBJ databases">
        <authorList>
            <person name="Weinstock G."/>
            <person name="Sodergren E."/>
            <person name="Lobos E.A."/>
            <person name="Fulton L."/>
            <person name="Fulton R."/>
            <person name="Courtney L."/>
            <person name="Fronick C."/>
            <person name="O'Laughlin M."/>
            <person name="Godfrey J."/>
            <person name="Wilson R.M."/>
            <person name="Miner T."/>
            <person name="Farmer C."/>
            <person name="Delehaunty K."/>
            <person name="Cordes M."/>
            <person name="Minx P."/>
            <person name="Tomlinson C."/>
            <person name="Chen J."/>
            <person name="Wollam A."/>
            <person name="Pepin K.H."/>
            <person name="Bhonagiri V."/>
            <person name="Zhang X."/>
            <person name="Warren W."/>
            <person name="Mitreva M."/>
            <person name="Mardis E.R."/>
            <person name="Wilson R.K."/>
        </authorList>
    </citation>
    <scope>NUCLEOTIDE SEQUENCE [LARGE SCALE GENOMIC DNA]</scope>
    <source>
        <strain evidence="9 10">F0279</strain>
    </source>
</reference>
<evidence type="ECO:0000256" key="5">
    <source>
        <dbReference type="PROSITE-ProRule" id="PRU00289"/>
    </source>
</evidence>
<dbReference type="PATRIC" id="fig|888055.3.peg.397"/>
<keyword evidence="2 5" id="KW-0547">Nucleotide-binding</keyword>
<gene>
    <name evidence="9" type="ORF">HMPREF9015_00409</name>
</gene>
<dbReference type="InterPro" id="IPR027417">
    <property type="entry name" value="P-loop_NTPase"/>
</dbReference>
<dbReference type="PANTHER" id="PTHR22683">
    <property type="entry name" value="SPORULATION PROTEIN RELATED"/>
    <property type="match status" value="1"/>
</dbReference>
<accession>U2QC73</accession>
<feature type="transmembrane region" description="Helical" evidence="7">
    <location>
        <begin position="145"/>
        <end position="164"/>
    </location>
</feature>
<dbReference type="InterPro" id="IPR050206">
    <property type="entry name" value="FtsK/SpoIIIE/SftA"/>
</dbReference>
<proteinExistence type="inferred from homology"/>
<feature type="compositionally biased region" description="Basic and acidic residues" evidence="6">
    <location>
        <begin position="321"/>
        <end position="332"/>
    </location>
</feature>
<keyword evidence="7" id="KW-0472">Membrane</keyword>
<evidence type="ECO:0000256" key="2">
    <source>
        <dbReference type="ARBA" id="ARBA00022741"/>
    </source>
</evidence>
<keyword evidence="4" id="KW-0238">DNA-binding</keyword>
<evidence type="ECO:0000259" key="8">
    <source>
        <dbReference type="PROSITE" id="PS50901"/>
    </source>
</evidence>
<dbReference type="CDD" id="cd01127">
    <property type="entry name" value="TrwB_TraG_TraD_VirD4"/>
    <property type="match status" value="1"/>
</dbReference>
<evidence type="ECO:0000256" key="1">
    <source>
        <dbReference type="ARBA" id="ARBA00006474"/>
    </source>
</evidence>